<comment type="similarity">
    <text evidence="2">Belongs to the major facilitator superfamily. EmrB family.</text>
</comment>
<dbReference type="InterPro" id="IPR011701">
    <property type="entry name" value="MFS"/>
</dbReference>
<dbReference type="Gene3D" id="1.20.1720.10">
    <property type="entry name" value="Multidrug resistance protein D"/>
    <property type="match status" value="1"/>
</dbReference>
<evidence type="ECO:0000259" key="9">
    <source>
        <dbReference type="PROSITE" id="PS50850"/>
    </source>
</evidence>
<accession>A0A502FV45</accession>
<organism evidence="10 11">
    <name type="scientific">Muricoccus nepalensis</name>
    <dbReference type="NCBI Taxonomy" id="1854500"/>
    <lineage>
        <taxon>Bacteria</taxon>
        <taxon>Pseudomonadati</taxon>
        <taxon>Pseudomonadota</taxon>
        <taxon>Alphaproteobacteria</taxon>
        <taxon>Acetobacterales</taxon>
        <taxon>Roseomonadaceae</taxon>
        <taxon>Muricoccus</taxon>
    </lineage>
</organism>
<feature type="transmembrane region" description="Helical" evidence="8">
    <location>
        <begin position="12"/>
        <end position="35"/>
    </location>
</feature>
<dbReference type="EMBL" id="RCZP01000016">
    <property type="protein sequence ID" value="TPG53497.1"/>
    <property type="molecule type" value="Genomic_DNA"/>
</dbReference>
<keyword evidence="3" id="KW-0813">Transport</keyword>
<feature type="transmembrane region" description="Helical" evidence="8">
    <location>
        <begin position="171"/>
        <end position="189"/>
    </location>
</feature>
<keyword evidence="7 8" id="KW-0472">Membrane</keyword>
<feature type="transmembrane region" description="Helical" evidence="8">
    <location>
        <begin position="405"/>
        <end position="427"/>
    </location>
</feature>
<evidence type="ECO:0000313" key="11">
    <source>
        <dbReference type="Proteomes" id="UP000317078"/>
    </source>
</evidence>
<feature type="transmembrane region" description="Helical" evidence="8">
    <location>
        <begin position="141"/>
        <end position="164"/>
    </location>
</feature>
<feature type="transmembrane region" description="Helical" evidence="8">
    <location>
        <begin position="238"/>
        <end position="256"/>
    </location>
</feature>
<feature type="transmembrane region" description="Helical" evidence="8">
    <location>
        <begin position="55"/>
        <end position="74"/>
    </location>
</feature>
<feature type="transmembrane region" description="Helical" evidence="8">
    <location>
        <begin position="209"/>
        <end position="226"/>
    </location>
</feature>
<proteinExistence type="inferred from homology"/>
<dbReference type="NCBIfam" id="TIGR00711">
    <property type="entry name" value="efflux_EmrB"/>
    <property type="match status" value="1"/>
</dbReference>
<sequence length="523" mass="56074">MSGAEAGWKPRSNPWVITLVVTLAAFMEVLDTTIVNVSLPHIAGSLSVSNDESTWALTTYLVANGIVLTISGALSRMIGRRRYFLICISVFTLASLGCGLANEFWQLLLFRALQGFFGGGLQPTQQAIILDTFPPEKRGTAFSVTAVATVVAPILGPVAGGYLTDTYSWHWIFLINVPIGAATVFGVLQVVEDPPWVTEEAKRPFRFDYVGLGFIVLALAGMELALDRGENYDWLSSGFIRNAALVSAFGFIGGVYWLSYAKAPIVDLRVFLDRNFAIGCAAIGLMGFVLYGSAVLIPQLAQQQLGYNAFWSGLILAPGAVVLLLFIPLTGRLMGVMPAKYLVAFGGLLLSGALFYSRGLTPDIDYTQLAVMRAAQTVGLAFLFVPISTIAYATLPRELNGDATALFTMIRNVMGSVGISVSTAIVANHQQIRTSTLSEYMTPLYEPFNTTLQAIRQSLIDYGYSASQAAELATGQMQRTLRAQVAVLAYSDAFLIVAGLALLIVPLGLLFSSVKVKGGGGGH</sequence>
<dbReference type="GO" id="GO:0022857">
    <property type="term" value="F:transmembrane transporter activity"/>
    <property type="evidence" value="ECO:0007669"/>
    <property type="project" value="InterPro"/>
</dbReference>
<dbReference type="PANTHER" id="PTHR42718:SF9">
    <property type="entry name" value="MAJOR FACILITATOR SUPERFAMILY MULTIDRUG TRANSPORTER MFSC"/>
    <property type="match status" value="1"/>
</dbReference>
<comment type="subcellular location">
    <subcellularLocation>
        <location evidence="1">Cell membrane</location>
        <topology evidence="1">Multi-pass membrane protein</topology>
    </subcellularLocation>
</comment>
<evidence type="ECO:0000256" key="8">
    <source>
        <dbReference type="SAM" id="Phobius"/>
    </source>
</evidence>
<dbReference type="InterPro" id="IPR036259">
    <property type="entry name" value="MFS_trans_sf"/>
</dbReference>
<feature type="transmembrane region" description="Helical" evidence="8">
    <location>
        <begin position="369"/>
        <end position="393"/>
    </location>
</feature>
<evidence type="ECO:0000313" key="10">
    <source>
        <dbReference type="EMBL" id="TPG53497.1"/>
    </source>
</evidence>
<dbReference type="InterPro" id="IPR020846">
    <property type="entry name" value="MFS_dom"/>
</dbReference>
<evidence type="ECO:0000256" key="4">
    <source>
        <dbReference type="ARBA" id="ARBA00022475"/>
    </source>
</evidence>
<keyword evidence="4" id="KW-1003">Cell membrane</keyword>
<dbReference type="InterPro" id="IPR004638">
    <property type="entry name" value="EmrB-like"/>
</dbReference>
<dbReference type="OrthoDB" id="9771737at2"/>
<dbReference type="Pfam" id="PF07690">
    <property type="entry name" value="MFS_1"/>
    <property type="match status" value="1"/>
</dbReference>
<evidence type="ECO:0000256" key="6">
    <source>
        <dbReference type="ARBA" id="ARBA00022989"/>
    </source>
</evidence>
<evidence type="ECO:0000256" key="3">
    <source>
        <dbReference type="ARBA" id="ARBA00022448"/>
    </source>
</evidence>
<dbReference type="RefSeq" id="WP_140884729.1">
    <property type="nucleotide sequence ID" value="NZ_RCZP01000016.1"/>
</dbReference>
<feature type="transmembrane region" description="Helical" evidence="8">
    <location>
        <begin position="83"/>
        <end position="102"/>
    </location>
</feature>
<comment type="caution">
    <text evidence="10">The sequence shown here is derived from an EMBL/GenBank/DDBJ whole genome shotgun (WGS) entry which is preliminary data.</text>
</comment>
<evidence type="ECO:0000256" key="7">
    <source>
        <dbReference type="ARBA" id="ARBA00023136"/>
    </source>
</evidence>
<evidence type="ECO:0000256" key="2">
    <source>
        <dbReference type="ARBA" id="ARBA00008537"/>
    </source>
</evidence>
<reference evidence="10 11" key="1">
    <citation type="journal article" date="2019" name="Environ. Microbiol.">
        <title>Species interactions and distinct microbial communities in high Arctic permafrost affected cryosols are associated with the CH4 and CO2 gas fluxes.</title>
        <authorList>
            <person name="Altshuler I."/>
            <person name="Hamel J."/>
            <person name="Turney S."/>
            <person name="Magnuson E."/>
            <person name="Levesque R."/>
            <person name="Greer C."/>
            <person name="Whyte L.G."/>
        </authorList>
    </citation>
    <scope>NUCLEOTIDE SEQUENCE [LARGE SCALE GENOMIC DNA]</scope>
    <source>
        <strain evidence="10 11">S9.3B</strain>
    </source>
</reference>
<keyword evidence="5 8" id="KW-0812">Transmembrane</keyword>
<dbReference type="SUPFAM" id="SSF103473">
    <property type="entry name" value="MFS general substrate transporter"/>
    <property type="match status" value="1"/>
</dbReference>
<feature type="domain" description="Major facilitator superfamily (MFS) profile" evidence="9">
    <location>
        <begin position="17"/>
        <end position="516"/>
    </location>
</feature>
<protein>
    <submittedName>
        <fullName evidence="10">DHA2 family efflux MFS transporter permease subunit</fullName>
    </submittedName>
</protein>
<feature type="transmembrane region" description="Helical" evidence="8">
    <location>
        <begin position="487"/>
        <end position="511"/>
    </location>
</feature>
<dbReference type="CDD" id="cd17503">
    <property type="entry name" value="MFS_LmrB_MDR_like"/>
    <property type="match status" value="1"/>
</dbReference>
<feature type="transmembrane region" description="Helical" evidence="8">
    <location>
        <begin position="276"/>
        <end position="297"/>
    </location>
</feature>
<dbReference type="AlphaFoldDB" id="A0A502FV45"/>
<dbReference type="GO" id="GO:0005886">
    <property type="term" value="C:plasma membrane"/>
    <property type="evidence" value="ECO:0007669"/>
    <property type="project" value="UniProtKB-SubCell"/>
</dbReference>
<dbReference type="Proteomes" id="UP000317078">
    <property type="component" value="Unassembled WGS sequence"/>
</dbReference>
<keyword evidence="6 8" id="KW-1133">Transmembrane helix</keyword>
<name>A0A502FV45_9PROT</name>
<keyword evidence="11" id="KW-1185">Reference proteome</keyword>
<dbReference type="Gene3D" id="1.20.1250.20">
    <property type="entry name" value="MFS general substrate transporter like domains"/>
    <property type="match status" value="1"/>
</dbReference>
<evidence type="ECO:0000256" key="5">
    <source>
        <dbReference type="ARBA" id="ARBA00022692"/>
    </source>
</evidence>
<feature type="transmembrane region" description="Helical" evidence="8">
    <location>
        <begin position="309"/>
        <end position="327"/>
    </location>
</feature>
<feature type="transmembrane region" description="Helical" evidence="8">
    <location>
        <begin position="339"/>
        <end position="357"/>
    </location>
</feature>
<dbReference type="PANTHER" id="PTHR42718">
    <property type="entry name" value="MAJOR FACILITATOR SUPERFAMILY MULTIDRUG TRANSPORTER MFSC"/>
    <property type="match status" value="1"/>
</dbReference>
<dbReference type="PROSITE" id="PS50850">
    <property type="entry name" value="MFS"/>
    <property type="match status" value="1"/>
</dbReference>
<evidence type="ECO:0000256" key="1">
    <source>
        <dbReference type="ARBA" id="ARBA00004651"/>
    </source>
</evidence>
<gene>
    <name evidence="10" type="ORF">EAH89_16105</name>
</gene>